<name>A0AAQ3TXK3_PASNO</name>
<dbReference type="Proteomes" id="UP001341281">
    <property type="component" value="Chromosome 06"/>
</dbReference>
<proteinExistence type="predicted"/>
<evidence type="ECO:0000313" key="2">
    <source>
        <dbReference type="EMBL" id="WVZ81468.1"/>
    </source>
</evidence>
<dbReference type="EMBL" id="CP144750">
    <property type="protein sequence ID" value="WVZ81468.1"/>
    <property type="molecule type" value="Genomic_DNA"/>
</dbReference>
<protein>
    <submittedName>
        <fullName evidence="2">Uncharacterized protein</fullName>
    </submittedName>
</protein>
<gene>
    <name evidence="2" type="ORF">U9M48_028842</name>
</gene>
<keyword evidence="1" id="KW-0472">Membrane</keyword>
<keyword evidence="1" id="KW-0812">Transmembrane</keyword>
<evidence type="ECO:0000313" key="3">
    <source>
        <dbReference type="Proteomes" id="UP001341281"/>
    </source>
</evidence>
<accession>A0AAQ3TXK3</accession>
<dbReference type="AlphaFoldDB" id="A0AAQ3TXK3"/>
<sequence length="61" mass="6592">MSHHDYLFAFVQHNLIASVAVSSSPFSSTPTTAGCIGTFFLAVLLRTVTVIEAFSAGLFRR</sequence>
<keyword evidence="3" id="KW-1185">Reference proteome</keyword>
<organism evidence="2 3">
    <name type="scientific">Paspalum notatum var. saurae</name>
    <dbReference type="NCBI Taxonomy" id="547442"/>
    <lineage>
        <taxon>Eukaryota</taxon>
        <taxon>Viridiplantae</taxon>
        <taxon>Streptophyta</taxon>
        <taxon>Embryophyta</taxon>
        <taxon>Tracheophyta</taxon>
        <taxon>Spermatophyta</taxon>
        <taxon>Magnoliopsida</taxon>
        <taxon>Liliopsida</taxon>
        <taxon>Poales</taxon>
        <taxon>Poaceae</taxon>
        <taxon>PACMAD clade</taxon>
        <taxon>Panicoideae</taxon>
        <taxon>Andropogonodae</taxon>
        <taxon>Paspaleae</taxon>
        <taxon>Paspalinae</taxon>
        <taxon>Paspalum</taxon>
    </lineage>
</organism>
<reference evidence="2 3" key="1">
    <citation type="submission" date="2024-02" db="EMBL/GenBank/DDBJ databases">
        <title>High-quality chromosome-scale genome assembly of Pensacola bahiagrass (Paspalum notatum Flugge var. saurae).</title>
        <authorList>
            <person name="Vega J.M."/>
            <person name="Podio M."/>
            <person name="Orjuela J."/>
            <person name="Siena L.A."/>
            <person name="Pessino S.C."/>
            <person name="Combes M.C."/>
            <person name="Mariac C."/>
            <person name="Albertini E."/>
            <person name="Pupilli F."/>
            <person name="Ortiz J.P.A."/>
            <person name="Leblanc O."/>
        </authorList>
    </citation>
    <scope>NUCLEOTIDE SEQUENCE [LARGE SCALE GENOMIC DNA]</scope>
    <source>
        <strain evidence="2">R1</strain>
        <tissue evidence="2">Leaf</tissue>
    </source>
</reference>
<feature type="transmembrane region" description="Helical" evidence="1">
    <location>
        <begin position="36"/>
        <end position="59"/>
    </location>
</feature>
<keyword evidence="1" id="KW-1133">Transmembrane helix</keyword>
<evidence type="ECO:0000256" key="1">
    <source>
        <dbReference type="SAM" id="Phobius"/>
    </source>
</evidence>